<gene>
    <name evidence="4" type="ORF">AARE701A_LOCUS10708</name>
</gene>
<name>A0A8S2ABN3_ARAAE</name>
<protein>
    <submittedName>
        <fullName evidence="4">Uncharacterized protein</fullName>
    </submittedName>
</protein>
<comment type="similarity">
    <text evidence="1">Belongs to the UDP-glycosyltransferase family.</text>
</comment>
<dbReference type="AlphaFoldDB" id="A0A8S2ABN3"/>
<dbReference type="SUPFAM" id="SSF53756">
    <property type="entry name" value="UDP-Glycosyltransferase/glycogen phosphorylase"/>
    <property type="match status" value="1"/>
</dbReference>
<evidence type="ECO:0000313" key="5">
    <source>
        <dbReference type="Proteomes" id="UP000682877"/>
    </source>
</evidence>
<evidence type="ECO:0000256" key="3">
    <source>
        <dbReference type="ARBA" id="ARBA00022679"/>
    </source>
</evidence>
<proteinExistence type="inferred from homology"/>
<dbReference type="EMBL" id="LR999454">
    <property type="protein sequence ID" value="CAE6033929.1"/>
    <property type="molecule type" value="Genomic_DNA"/>
</dbReference>
<dbReference type="FunFam" id="3.40.50.2000:FF:000178">
    <property type="entry name" value="Glycosyltransferase"/>
    <property type="match status" value="1"/>
</dbReference>
<accession>A0A8S2ABN3</accession>
<dbReference type="CDD" id="cd03784">
    <property type="entry name" value="GT1_Gtf-like"/>
    <property type="match status" value="1"/>
</dbReference>
<keyword evidence="5" id="KW-1185">Reference proteome</keyword>
<evidence type="ECO:0000256" key="1">
    <source>
        <dbReference type="ARBA" id="ARBA00009995"/>
    </source>
</evidence>
<keyword evidence="3" id="KW-0808">Transferase</keyword>
<reference evidence="4" key="1">
    <citation type="submission" date="2021-01" db="EMBL/GenBank/DDBJ databases">
        <authorList>
            <person name="Bezrukov I."/>
        </authorList>
    </citation>
    <scope>NUCLEOTIDE SEQUENCE</scope>
</reference>
<dbReference type="Proteomes" id="UP000682877">
    <property type="component" value="Chromosome 4"/>
</dbReference>
<dbReference type="PANTHER" id="PTHR11926">
    <property type="entry name" value="GLUCOSYL/GLUCURONOSYL TRANSFERASES"/>
    <property type="match status" value="1"/>
</dbReference>
<sequence length="522" mass="58893">MERAKSRKPHIMMIPYPLQGHVIPFVHLAIKLASHGFTITFVNTDSIHHHISTAHHGDPGDIFSAARSSGKLDIRYTTVTDGFPLDFDRSLNHDQFFEGILHVFSAHVDDLIATLSRRDDPPVTCLIADTFYVWSSMICDKHNLVNVSFWTEPALVLNLYYHMDLLISNGHFKSLDNRKDVIDYVPGVKAIDPKDLMSYLQVSDKDVDTNTVVYRILFKAFKDVKRADFVLCNTVQELEPDSLSALQAKQPVYAIGPVFSTDSVVPTSLWAESDCTEWLKGRPNGSVLYVSFGSYAHVGKKEIVEIAHGLLLSGISFIWVLRPDIVGSDVPDFLPVGFMDQAKDRGLVVQWCCQMAVISNPAVGDQFTNRKLVVDDWCIGIDLCEKKTITRDQVSENVRRLMMDGETSSELRNNVEKVKRHLKAAVTAVGSSETNFNLFVSERRHRAMVAWRFAVSMAIDQGREERRLCMFSVEDIGGMHEFKQLGSSDEIRDSKIIQERRGLRLLQNTRSKGKFTIGVDDI</sequence>
<organism evidence="4 5">
    <name type="scientific">Arabidopsis arenosa</name>
    <name type="common">Sand rock-cress</name>
    <name type="synonym">Cardaminopsis arenosa</name>
    <dbReference type="NCBI Taxonomy" id="38785"/>
    <lineage>
        <taxon>Eukaryota</taxon>
        <taxon>Viridiplantae</taxon>
        <taxon>Streptophyta</taxon>
        <taxon>Embryophyta</taxon>
        <taxon>Tracheophyta</taxon>
        <taxon>Spermatophyta</taxon>
        <taxon>Magnoliopsida</taxon>
        <taxon>eudicotyledons</taxon>
        <taxon>Gunneridae</taxon>
        <taxon>Pentapetalae</taxon>
        <taxon>rosids</taxon>
        <taxon>malvids</taxon>
        <taxon>Brassicales</taxon>
        <taxon>Brassicaceae</taxon>
        <taxon>Camelineae</taxon>
        <taxon>Arabidopsis</taxon>
    </lineage>
</organism>
<dbReference type="GO" id="GO:0008194">
    <property type="term" value="F:UDP-glycosyltransferase activity"/>
    <property type="evidence" value="ECO:0007669"/>
    <property type="project" value="InterPro"/>
</dbReference>
<dbReference type="Gene3D" id="3.40.50.2000">
    <property type="entry name" value="Glycogen Phosphorylase B"/>
    <property type="match status" value="4"/>
</dbReference>
<keyword evidence="2" id="KW-0328">Glycosyltransferase</keyword>
<evidence type="ECO:0000313" key="4">
    <source>
        <dbReference type="EMBL" id="CAE6033929.1"/>
    </source>
</evidence>
<dbReference type="PANTHER" id="PTHR11926:SF774">
    <property type="entry name" value="UDP-GLYCOSYLTRANSFERASE 85A1-RELATED"/>
    <property type="match status" value="1"/>
</dbReference>
<evidence type="ECO:0000256" key="2">
    <source>
        <dbReference type="ARBA" id="ARBA00022676"/>
    </source>
</evidence>
<dbReference type="InterPro" id="IPR002213">
    <property type="entry name" value="UDP_glucos_trans"/>
</dbReference>